<name>A0A8H7ZL76_9FUNG</name>
<dbReference type="InterPro" id="IPR007590">
    <property type="entry name" value="Saf4/Yju2"/>
</dbReference>
<keyword evidence="4" id="KW-1185">Reference proteome</keyword>
<gene>
    <name evidence="3" type="ORF">BJ554DRAFT_4835</name>
</gene>
<dbReference type="Pfam" id="PF04502">
    <property type="entry name" value="Saf4_Yju2"/>
    <property type="match status" value="2"/>
</dbReference>
<dbReference type="Proteomes" id="UP000673691">
    <property type="component" value="Unassembled WGS sequence"/>
</dbReference>
<feature type="region of interest" description="Disordered" evidence="2">
    <location>
        <begin position="1"/>
        <end position="51"/>
    </location>
</feature>
<dbReference type="PANTHER" id="PTHR12111">
    <property type="entry name" value="SPLICING FACTOR YJU2"/>
    <property type="match status" value="1"/>
</dbReference>
<accession>A0A8H7ZL76</accession>
<dbReference type="GO" id="GO:0000398">
    <property type="term" value="P:mRNA splicing, via spliceosome"/>
    <property type="evidence" value="ECO:0007669"/>
    <property type="project" value="InterPro"/>
</dbReference>
<evidence type="ECO:0000313" key="3">
    <source>
        <dbReference type="EMBL" id="KAG5455666.1"/>
    </source>
</evidence>
<dbReference type="PANTHER" id="PTHR12111:SF2">
    <property type="entry name" value="SPLICING FACTOR YJU2B-RELATED"/>
    <property type="match status" value="1"/>
</dbReference>
<sequence length="255" mass="28961">MADRKGKRGKPEREARRDPRSARPGAVPGAFRSLAESPDGRQRIPSVPDVARPLPQRAFDTFAPAATNKYYPPGWDPSKGSINKYVGQHPLRDRARKLDQGILIVRFELPFNIWCDGCGKSIGKGTHLLIPCFSPAIPTGRSVRFNAEKKKIGNYYSTAILSFRMKCHGCLEWIEVHTDPKNAEYVVVAGARRKKEDFEPEDNETIRLTSEEEKARMAEDPFYVLEKRGEDERKAKEDIPKLTMLQVRKRRVVVS</sequence>
<dbReference type="GO" id="GO:0005684">
    <property type="term" value="C:U2-type spliceosomal complex"/>
    <property type="evidence" value="ECO:0007669"/>
    <property type="project" value="TreeGrafter"/>
</dbReference>
<dbReference type="OrthoDB" id="360327at2759"/>
<dbReference type="GO" id="GO:0071014">
    <property type="term" value="C:post-mRNA release spliceosomal complex"/>
    <property type="evidence" value="ECO:0007669"/>
    <property type="project" value="TreeGrafter"/>
</dbReference>
<evidence type="ECO:0000256" key="2">
    <source>
        <dbReference type="SAM" id="MobiDB-lite"/>
    </source>
</evidence>
<evidence type="ECO:0000256" key="1">
    <source>
        <dbReference type="ARBA" id="ARBA00005595"/>
    </source>
</evidence>
<comment type="caution">
    <text evidence="3">The sequence shown here is derived from an EMBL/GenBank/DDBJ whole genome shotgun (WGS) entry which is preliminary data.</text>
</comment>
<protein>
    <submittedName>
        <fullName evidence="3">Uncharacterized protein</fullName>
    </submittedName>
</protein>
<comment type="similarity">
    <text evidence="1">Belongs to the CWC16 family.</text>
</comment>
<evidence type="ECO:0000313" key="4">
    <source>
        <dbReference type="Proteomes" id="UP000673691"/>
    </source>
</evidence>
<reference evidence="3 4" key="1">
    <citation type="journal article" name="Sci. Rep.">
        <title>Genome-scale phylogenetic analyses confirm Olpidium as the closest living zoosporic fungus to the non-flagellated, terrestrial fungi.</title>
        <authorList>
            <person name="Chang Y."/>
            <person name="Rochon D."/>
            <person name="Sekimoto S."/>
            <person name="Wang Y."/>
            <person name="Chovatia M."/>
            <person name="Sandor L."/>
            <person name="Salamov A."/>
            <person name="Grigoriev I.V."/>
            <person name="Stajich J.E."/>
            <person name="Spatafora J.W."/>
        </authorList>
    </citation>
    <scope>NUCLEOTIDE SEQUENCE [LARGE SCALE GENOMIC DNA]</scope>
    <source>
        <strain evidence="3">S191</strain>
    </source>
</reference>
<feature type="compositionally biased region" description="Basic and acidic residues" evidence="2">
    <location>
        <begin position="1"/>
        <end position="21"/>
    </location>
</feature>
<dbReference type="EMBL" id="JAEFCI010012986">
    <property type="protein sequence ID" value="KAG5455666.1"/>
    <property type="molecule type" value="Genomic_DNA"/>
</dbReference>
<dbReference type="AlphaFoldDB" id="A0A8H7ZL76"/>
<organism evidence="3 4">
    <name type="scientific">Olpidium bornovanus</name>
    <dbReference type="NCBI Taxonomy" id="278681"/>
    <lineage>
        <taxon>Eukaryota</taxon>
        <taxon>Fungi</taxon>
        <taxon>Fungi incertae sedis</taxon>
        <taxon>Olpidiomycota</taxon>
        <taxon>Olpidiomycotina</taxon>
        <taxon>Olpidiomycetes</taxon>
        <taxon>Olpidiales</taxon>
        <taxon>Olpidiaceae</taxon>
        <taxon>Olpidium</taxon>
    </lineage>
</organism>
<proteinExistence type="inferred from homology"/>